<dbReference type="PROSITE" id="PS51321">
    <property type="entry name" value="TFIIS_CENTRAL"/>
    <property type="match status" value="1"/>
</dbReference>
<dbReference type="GO" id="GO:0001139">
    <property type="term" value="F:RNA polymerase II complex recruiting activity"/>
    <property type="evidence" value="ECO:0007669"/>
    <property type="project" value="TreeGrafter"/>
</dbReference>
<keyword evidence="4" id="KW-1185">Reference proteome</keyword>
<dbReference type="Gene3D" id="1.10.472.30">
    <property type="entry name" value="Transcription elongation factor S-II, central domain"/>
    <property type="match status" value="1"/>
</dbReference>
<sequence>MEHMLVYFFLPSKSLIVAITGTDLMIYFTLFLDDNLVTDSIKPVEQAVHQSKTKISTRQARHRHTCLLSTCNNHTRANSYCSDVCAHLDTTTNPQSGSPKLKPKKRTRSVASVDSSDTDNSYTEHDEPVPDTAKVVIPSAEKTGGATVDPIRKNVLKTLTTTLTPILAQMTDQLPEALEYQVSSDPLEAAEHLANRIENAIYDFLGDQSGDDQDQDKKICGMRYKNKVRSLLYNLRDKANREFQLRVVRGDLLPDELAQMSSEDMANPALRSMSESLREKSIKNSVLKIENMPIIKKTHKGDIIMNPKRDSDKRNNSSNRDFPSLISKLSPTTNNTDVGNARQNGVDSIKTTANSPSTSNSSSSTASVLVNASTEPVSSTSSITHTPPAMTKDKMDAIWKQIGITRNENGTQQKQHDASKTKKTSVNLEALLGEEDDNIQLYAGDEDDNGLADDGVVWNGRVEMPEVASFDAMARQIGGRELTKQEWQELLPPSIYIEGRIRVDPATKYISSMRQSSSREVVVLEMKCQTSSASNERHIQTMINYFDSLKRYGVVGHDKTKIKDFYLLPLSQSQRVPDALYVVPVEERQRDADLFLGVLVISKQQQHYQHHRPSANSSSNSNSNRNNFSDSTHKQRPSYYPTFHPS</sequence>
<dbReference type="GO" id="GO:0031564">
    <property type="term" value="P:transcription antitermination"/>
    <property type="evidence" value="ECO:0007669"/>
    <property type="project" value="TreeGrafter"/>
</dbReference>
<feature type="domain" description="TFIIS central" evidence="2">
    <location>
        <begin position="151"/>
        <end position="293"/>
    </location>
</feature>
<gene>
    <name evidence="3" type="ORF">BCR42DRAFT_81304</name>
</gene>
<evidence type="ECO:0000259" key="2">
    <source>
        <dbReference type="PROSITE" id="PS51321"/>
    </source>
</evidence>
<protein>
    <submittedName>
        <fullName evidence="3">Transcription factor S-II, central domain-domain-containing protein</fullName>
    </submittedName>
</protein>
<evidence type="ECO:0000256" key="1">
    <source>
        <dbReference type="SAM" id="MobiDB-lite"/>
    </source>
</evidence>
<dbReference type="Pfam" id="PF07500">
    <property type="entry name" value="TFIIS_M"/>
    <property type="match status" value="1"/>
</dbReference>
<organism evidence="3 4">
    <name type="scientific">Absidia repens</name>
    <dbReference type="NCBI Taxonomy" id="90262"/>
    <lineage>
        <taxon>Eukaryota</taxon>
        <taxon>Fungi</taxon>
        <taxon>Fungi incertae sedis</taxon>
        <taxon>Mucoromycota</taxon>
        <taxon>Mucoromycotina</taxon>
        <taxon>Mucoromycetes</taxon>
        <taxon>Mucorales</taxon>
        <taxon>Cunninghamellaceae</taxon>
        <taxon>Absidia</taxon>
    </lineage>
</organism>
<dbReference type="InterPro" id="IPR012921">
    <property type="entry name" value="SPOC_C"/>
</dbReference>
<proteinExistence type="predicted"/>
<dbReference type="InterPro" id="IPR036575">
    <property type="entry name" value="TFIIS_cen_dom_sf"/>
</dbReference>
<dbReference type="GO" id="GO:0006368">
    <property type="term" value="P:transcription elongation by RNA polymerase II"/>
    <property type="evidence" value="ECO:0007669"/>
    <property type="project" value="TreeGrafter"/>
</dbReference>
<dbReference type="PANTHER" id="PTHR11477:SF11">
    <property type="entry name" value="TRANSCRIPTION FACTOR BYE1"/>
    <property type="match status" value="1"/>
</dbReference>
<dbReference type="GO" id="GO:0005634">
    <property type="term" value="C:nucleus"/>
    <property type="evidence" value="ECO:0007669"/>
    <property type="project" value="TreeGrafter"/>
</dbReference>
<feature type="compositionally biased region" description="Polar residues" evidence="1">
    <location>
        <begin position="375"/>
        <end position="385"/>
    </location>
</feature>
<feature type="compositionally biased region" description="Low complexity" evidence="1">
    <location>
        <begin position="351"/>
        <end position="374"/>
    </location>
</feature>
<dbReference type="Proteomes" id="UP000193560">
    <property type="component" value="Unassembled WGS sequence"/>
</dbReference>
<dbReference type="STRING" id="90262.A0A1X2I9Q4"/>
<name>A0A1X2I9Q4_9FUNG</name>
<dbReference type="PANTHER" id="PTHR11477">
    <property type="entry name" value="TRANSCRIPTION FACTOR S-II ZINC FINGER DOMAIN-CONTAINING PROTEIN"/>
    <property type="match status" value="1"/>
</dbReference>
<reference evidence="3 4" key="1">
    <citation type="submission" date="2016-07" db="EMBL/GenBank/DDBJ databases">
        <title>Pervasive Adenine N6-methylation of Active Genes in Fungi.</title>
        <authorList>
            <consortium name="DOE Joint Genome Institute"/>
            <person name="Mondo S.J."/>
            <person name="Dannebaum R.O."/>
            <person name="Kuo R.C."/>
            <person name="Labutti K."/>
            <person name="Haridas S."/>
            <person name="Kuo A."/>
            <person name="Salamov A."/>
            <person name="Ahrendt S.R."/>
            <person name="Lipzen A."/>
            <person name="Sullivan W."/>
            <person name="Andreopoulos W.B."/>
            <person name="Clum A."/>
            <person name="Lindquist E."/>
            <person name="Daum C."/>
            <person name="Ramamoorthy G.K."/>
            <person name="Gryganskyi A."/>
            <person name="Culley D."/>
            <person name="Magnuson J.K."/>
            <person name="James T.Y."/>
            <person name="O'Malley M.A."/>
            <person name="Stajich J.E."/>
            <person name="Spatafora J.W."/>
            <person name="Visel A."/>
            <person name="Grigoriev I.V."/>
        </authorList>
    </citation>
    <scope>NUCLEOTIDE SEQUENCE [LARGE SCALE GENOMIC DNA]</scope>
    <source>
        <strain evidence="3 4">NRRL 1336</strain>
    </source>
</reference>
<dbReference type="SUPFAM" id="SSF46942">
    <property type="entry name" value="Elongation factor TFIIS domain 2"/>
    <property type="match status" value="1"/>
</dbReference>
<evidence type="ECO:0000313" key="4">
    <source>
        <dbReference type="Proteomes" id="UP000193560"/>
    </source>
</evidence>
<dbReference type="InterPro" id="IPR003618">
    <property type="entry name" value="TFIIS_cen_dom"/>
</dbReference>
<feature type="compositionally biased region" description="Polar residues" evidence="1">
    <location>
        <begin position="109"/>
        <end position="121"/>
    </location>
</feature>
<feature type="region of interest" description="Disordered" evidence="1">
    <location>
        <begin position="92"/>
        <end position="129"/>
    </location>
</feature>
<dbReference type="GO" id="GO:0031440">
    <property type="term" value="P:regulation of mRNA 3'-end processing"/>
    <property type="evidence" value="ECO:0007669"/>
    <property type="project" value="TreeGrafter"/>
</dbReference>
<dbReference type="AlphaFoldDB" id="A0A1X2I9Q4"/>
<accession>A0A1X2I9Q4</accession>
<dbReference type="EMBL" id="MCGE01000019">
    <property type="protein sequence ID" value="ORZ12342.1"/>
    <property type="molecule type" value="Genomic_DNA"/>
</dbReference>
<feature type="region of interest" description="Disordered" evidence="1">
    <location>
        <begin position="606"/>
        <end position="646"/>
    </location>
</feature>
<dbReference type="GO" id="GO:0006362">
    <property type="term" value="P:transcription elongation by RNA polymerase I"/>
    <property type="evidence" value="ECO:0007669"/>
    <property type="project" value="TreeGrafter"/>
</dbReference>
<feature type="region of interest" description="Disordered" evidence="1">
    <location>
        <begin position="298"/>
        <end position="390"/>
    </location>
</feature>
<dbReference type="SMART" id="SM00510">
    <property type="entry name" value="TFS2M"/>
    <property type="match status" value="1"/>
</dbReference>
<dbReference type="GO" id="GO:0000977">
    <property type="term" value="F:RNA polymerase II transcription regulatory region sequence-specific DNA binding"/>
    <property type="evidence" value="ECO:0007669"/>
    <property type="project" value="TreeGrafter"/>
</dbReference>
<feature type="compositionally biased region" description="Polar residues" evidence="1">
    <location>
        <begin position="316"/>
        <end position="350"/>
    </location>
</feature>
<comment type="caution">
    <text evidence="3">The sequence shown here is derived from an EMBL/GenBank/DDBJ whole genome shotgun (WGS) entry which is preliminary data.</text>
</comment>
<dbReference type="OrthoDB" id="419537at2759"/>
<feature type="compositionally biased region" description="Low complexity" evidence="1">
    <location>
        <begin position="614"/>
        <end position="630"/>
    </location>
</feature>
<evidence type="ECO:0000313" key="3">
    <source>
        <dbReference type="EMBL" id="ORZ12342.1"/>
    </source>
</evidence>
<dbReference type="CDD" id="cd21538">
    <property type="entry name" value="SPOC_TFIIS"/>
    <property type="match status" value="1"/>
</dbReference>
<dbReference type="Pfam" id="PF07744">
    <property type="entry name" value="SPOC"/>
    <property type="match status" value="1"/>
</dbReference>